<gene>
    <name evidence="8" type="ORF">BV898_02823</name>
</gene>
<keyword evidence="9" id="KW-1185">Reference proteome</keyword>
<protein>
    <recommendedName>
        <fullName evidence="7">Receptor ligand binding region domain-containing protein</fullName>
    </recommendedName>
</protein>
<evidence type="ECO:0000256" key="1">
    <source>
        <dbReference type="ARBA" id="ARBA00004370"/>
    </source>
</evidence>
<evidence type="ECO:0000313" key="9">
    <source>
        <dbReference type="Proteomes" id="UP000192578"/>
    </source>
</evidence>
<feature type="domain" description="Receptor ligand binding region" evidence="7">
    <location>
        <begin position="153"/>
        <end position="353"/>
    </location>
</feature>
<name>A0A1W0X770_HYPEX</name>
<feature type="signal peptide" evidence="6">
    <location>
        <begin position="1"/>
        <end position="23"/>
    </location>
</feature>
<reference evidence="9" key="1">
    <citation type="submission" date="2017-01" db="EMBL/GenBank/DDBJ databases">
        <title>Comparative genomics of anhydrobiosis in the tardigrade Hypsibius dujardini.</title>
        <authorList>
            <person name="Yoshida Y."/>
            <person name="Koutsovoulos G."/>
            <person name="Laetsch D."/>
            <person name="Stevens L."/>
            <person name="Kumar S."/>
            <person name="Horikawa D."/>
            <person name="Ishino K."/>
            <person name="Komine S."/>
            <person name="Tomita M."/>
            <person name="Blaxter M."/>
            <person name="Arakawa K."/>
        </authorList>
    </citation>
    <scope>NUCLEOTIDE SEQUENCE [LARGE SCALE GENOMIC DNA]</scope>
    <source>
        <strain evidence="9">Z151</strain>
    </source>
</reference>
<dbReference type="Proteomes" id="UP000192578">
    <property type="component" value="Unassembled WGS sequence"/>
</dbReference>
<evidence type="ECO:0000256" key="3">
    <source>
        <dbReference type="ARBA" id="ARBA00022989"/>
    </source>
</evidence>
<accession>A0A1W0X770</accession>
<keyword evidence="6" id="KW-0732">Signal</keyword>
<evidence type="ECO:0000256" key="6">
    <source>
        <dbReference type="SAM" id="SignalP"/>
    </source>
</evidence>
<dbReference type="GO" id="GO:0016020">
    <property type="term" value="C:membrane"/>
    <property type="evidence" value="ECO:0007669"/>
    <property type="project" value="UniProtKB-SubCell"/>
</dbReference>
<organism evidence="8 9">
    <name type="scientific">Hypsibius exemplaris</name>
    <name type="common">Freshwater tardigrade</name>
    <dbReference type="NCBI Taxonomy" id="2072580"/>
    <lineage>
        <taxon>Eukaryota</taxon>
        <taxon>Metazoa</taxon>
        <taxon>Ecdysozoa</taxon>
        <taxon>Tardigrada</taxon>
        <taxon>Eutardigrada</taxon>
        <taxon>Parachela</taxon>
        <taxon>Hypsibioidea</taxon>
        <taxon>Hypsibiidae</taxon>
        <taxon>Hypsibius</taxon>
    </lineage>
</organism>
<dbReference type="EMBL" id="MTYJ01000012">
    <property type="protein sequence ID" value="OQV23377.1"/>
    <property type="molecule type" value="Genomic_DNA"/>
</dbReference>
<evidence type="ECO:0000256" key="5">
    <source>
        <dbReference type="SAM" id="Phobius"/>
    </source>
</evidence>
<evidence type="ECO:0000313" key="8">
    <source>
        <dbReference type="EMBL" id="OQV23377.1"/>
    </source>
</evidence>
<dbReference type="InterPro" id="IPR001828">
    <property type="entry name" value="ANF_lig-bd_rcpt"/>
</dbReference>
<proteinExistence type="predicted"/>
<feature type="transmembrane region" description="Helical" evidence="5">
    <location>
        <begin position="462"/>
        <end position="483"/>
    </location>
</feature>
<comment type="subcellular location">
    <subcellularLocation>
        <location evidence="1">Membrane</location>
    </subcellularLocation>
</comment>
<sequence length="533" mass="59570">MRYPALSFMICLFIVVSVENVLTNSIDEVAVVAFGCTAPLGFASLLRAIPLYQLAVEELNRRQSVLNFTFSVVPARNCLAVAVKDDDILAKWYYKLQKPRRIIIFIGIGSEIGCTANDVSVYNMAAELNCLIINSVSGLEINPALLPTALSLSAIRSSSYVQLCVSLTSEFNWTSVFIVWDKNSSLINNYMATSLQDQLASKIGSLCTLRTVASDDATTFRLELIAFRRVSRVLFFFGHATKLRRLLITAIQLNMTDGNFAYIVVDPIPNLGQNGRFTWYNNDINDQEAKEAFRSLIILQPAISNTSGTSNASVRLRSQFNRRSSELFNVTYSPAEQPFQFITSTFDGVILLGTVTFEAWKSGADLSDARQMANQFRDRTVRSDFTDYYVNRNGVRVDNLAIAFYNLQNEQREPFLVQFFNASGILQKSGTVTGWPNLLWPPRNQPICGYLGDSCQTTDSSALLYIVLAATVVGLGLAFVIVFQKFRHHRLTVFMEQWFLLDASRMKSPGQAAFGSSVSSRGLDPWHCRSIQK</sequence>
<keyword evidence="3 5" id="KW-1133">Transmembrane helix</keyword>
<evidence type="ECO:0000256" key="4">
    <source>
        <dbReference type="ARBA" id="ARBA00023136"/>
    </source>
</evidence>
<dbReference type="SUPFAM" id="SSF53822">
    <property type="entry name" value="Periplasmic binding protein-like I"/>
    <property type="match status" value="1"/>
</dbReference>
<evidence type="ECO:0000256" key="2">
    <source>
        <dbReference type="ARBA" id="ARBA00022692"/>
    </source>
</evidence>
<comment type="caution">
    <text evidence="8">The sequence shown here is derived from an EMBL/GenBank/DDBJ whole genome shotgun (WGS) entry which is preliminary data.</text>
</comment>
<dbReference type="Gene3D" id="3.40.50.2300">
    <property type="match status" value="1"/>
</dbReference>
<dbReference type="Pfam" id="PF01094">
    <property type="entry name" value="ANF_receptor"/>
    <property type="match status" value="1"/>
</dbReference>
<evidence type="ECO:0000259" key="7">
    <source>
        <dbReference type="Pfam" id="PF01094"/>
    </source>
</evidence>
<feature type="chain" id="PRO_5011963799" description="Receptor ligand binding region domain-containing protein" evidence="6">
    <location>
        <begin position="24"/>
        <end position="533"/>
    </location>
</feature>
<dbReference type="AlphaFoldDB" id="A0A1W0X770"/>
<keyword evidence="4 5" id="KW-0472">Membrane</keyword>
<dbReference type="InterPro" id="IPR028082">
    <property type="entry name" value="Peripla_BP_I"/>
</dbReference>
<keyword evidence="2 5" id="KW-0812">Transmembrane</keyword>